<proteinExistence type="predicted"/>
<reference evidence="1 2" key="1">
    <citation type="submission" date="2020-08" db="EMBL/GenBank/DDBJ databases">
        <title>Functional genomics of gut bacteria from endangered species of beetles.</title>
        <authorList>
            <person name="Carlos-Shanley C."/>
        </authorList>
    </citation>
    <scope>NUCLEOTIDE SEQUENCE [LARGE SCALE GENOMIC DNA]</scope>
    <source>
        <strain evidence="1 2">S00198</strain>
    </source>
</reference>
<organism evidence="1 2">
    <name type="scientific">Acidovorax soli</name>
    <dbReference type="NCBI Taxonomy" id="592050"/>
    <lineage>
        <taxon>Bacteria</taxon>
        <taxon>Pseudomonadati</taxon>
        <taxon>Pseudomonadota</taxon>
        <taxon>Betaproteobacteria</taxon>
        <taxon>Burkholderiales</taxon>
        <taxon>Comamonadaceae</taxon>
        <taxon>Acidovorax</taxon>
    </lineage>
</organism>
<evidence type="ECO:0000313" key="1">
    <source>
        <dbReference type="EMBL" id="MBB6559606.1"/>
    </source>
</evidence>
<sequence>MSHDTDTQDQGSVTDPNKAVDFMILNSKSFAQAKAQRVYLEEFRKSKKALLMNQCTEKAWAAKEAYAYSHPEYLELLEGIREAVRFEEALRWRLTGSQLRVEVWRSQNANNRSQDRTMR</sequence>
<evidence type="ECO:0000313" key="2">
    <source>
        <dbReference type="Proteomes" id="UP000575083"/>
    </source>
</evidence>
<keyword evidence="2" id="KW-1185">Reference proteome</keyword>
<name>A0A7X0U8Y2_9BURK</name>
<accession>A0A7X0U8Y2</accession>
<dbReference type="RefSeq" id="WP_260420194.1">
    <property type="nucleotide sequence ID" value="NZ_JACHLK010000003.1"/>
</dbReference>
<dbReference type="AlphaFoldDB" id="A0A7X0U8Y2"/>
<gene>
    <name evidence="1" type="ORF">HNP48_002273</name>
</gene>
<comment type="caution">
    <text evidence="1">The sequence shown here is derived from an EMBL/GenBank/DDBJ whole genome shotgun (WGS) entry which is preliminary data.</text>
</comment>
<dbReference type="Proteomes" id="UP000575083">
    <property type="component" value="Unassembled WGS sequence"/>
</dbReference>
<dbReference type="EMBL" id="JACHLK010000003">
    <property type="protein sequence ID" value="MBB6559606.1"/>
    <property type="molecule type" value="Genomic_DNA"/>
</dbReference>
<protein>
    <submittedName>
        <fullName evidence="1">Uncharacterized protein</fullName>
    </submittedName>
</protein>